<dbReference type="RefSeq" id="WP_126833735.1">
    <property type="nucleotide sequence ID" value="NZ_PIPT01000004.1"/>
</dbReference>
<dbReference type="PROSITE" id="PS51257">
    <property type="entry name" value="PROKAR_LIPOPROTEIN"/>
    <property type="match status" value="1"/>
</dbReference>
<evidence type="ECO:0000313" key="3">
    <source>
        <dbReference type="Proteomes" id="UP000286678"/>
    </source>
</evidence>
<dbReference type="Proteomes" id="UP000286678">
    <property type="component" value="Unassembled WGS sequence"/>
</dbReference>
<evidence type="ECO:0000256" key="1">
    <source>
        <dbReference type="SAM" id="SignalP"/>
    </source>
</evidence>
<name>A0A432XI18_9GAMM</name>
<proteinExistence type="predicted"/>
<feature type="signal peptide" evidence="1">
    <location>
        <begin position="1"/>
        <end position="21"/>
    </location>
</feature>
<protein>
    <recommendedName>
        <fullName evidence="4">Adhesin domain-containing protein</fullName>
    </recommendedName>
</protein>
<dbReference type="OrthoDB" id="6195678at2"/>
<dbReference type="AlphaFoldDB" id="A0A432XI18"/>
<organism evidence="2 3">
    <name type="scientific">Pseudidiomarina aquimaris</name>
    <dbReference type="NCBI Taxonomy" id="641841"/>
    <lineage>
        <taxon>Bacteria</taxon>
        <taxon>Pseudomonadati</taxon>
        <taxon>Pseudomonadota</taxon>
        <taxon>Gammaproteobacteria</taxon>
        <taxon>Alteromonadales</taxon>
        <taxon>Idiomarinaceae</taxon>
        <taxon>Pseudidiomarina</taxon>
    </lineage>
</organism>
<keyword evidence="3" id="KW-1185">Reference proteome</keyword>
<comment type="caution">
    <text evidence="2">The sequence shown here is derived from an EMBL/GenBank/DDBJ whole genome shotgun (WGS) entry which is preliminary data.</text>
</comment>
<dbReference type="EMBL" id="PIPT01000004">
    <property type="protein sequence ID" value="RUO48282.1"/>
    <property type="molecule type" value="Genomic_DNA"/>
</dbReference>
<keyword evidence="1" id="KW-0732">Signal</keyword>
<evidence type="ECO:0008006" key="4">
    <source>
        <dbReference type="Google" id="ProtNLM"/>
    </source>
</evidence>
<accession>A0A432XI18</accession>
<evidence type="ECO:0000313" key="2">
    <source>
        <dbReference type="EMBL" id="RUO48282.1"/>
    </source>
</evidence>
<gene>
    <name evidence="2" type="ORF">CWE21_06980</name>
</gene>
<feature type="chain" id="PRO_5019465576" description="Adhesin domain-containing protein" evidence="1">
    <location>
        <begin position="22"/>
        <end position="231"/>
    </location>
</feature>
<sequence>MKMTVIAVAAASLLSGCVVYANGNGGWGDDDLNYEKRELSLATEGLNELEIEAGAGFLEVYGEPGRTTIDVVAEIHYKDADDVELTLKPDGDEADLVSKMSSSSWGDGSPRIDLVVYMPEALALDVNDGSGSITIRNIKANVDVEDGSGSLEIANIVGNVDVDDGSGSIDIRDIDGNLEVDDGSGSMDIKDVTGKVTIDDGSGSINVKNVGGLNIIDDGSGSVSTKNVGNY</sequence>
<reference evidence="3" key="1">
    <citation type="journal article" date="2018" name="Front. Microbiol.">
        <title>Genome-Based Analysis Reveals the Taxonomy and Diversity of the Family Idiomarinaceae.</title>
        <authorList>
            <person name="Liu Y."/>
            <person name="Lai Q."/>
            <person name="Shao Z."/>
        </authorList>
    </citation>
    <scope>NUCLEOTIDE SEQUENCE [LARGE SCALE GENOMIC DNA]</scope>
    <source>
        <strain evidence="3">SW15</strain>
    </source>
</reference>